<dbReference type="GeneID" id="27338090"/>
<dbReference type="InterPro" id="IPR015943">
    <property type="entry name" value="WD40/YVTN_repeat-like_dom_sf"/>
</dbReference>
<evidence type="ECO:0000256" key="2">
    <source>
        <dbReference type="SAM" id="MobiDB-lite"/>
    </source>
</evidence>
<feature type="compositionally biased region" description="Polar residues" evidence="2">
    <location>
        <begin position="368"/>
        <end position="383"/>
    </location>
</feature>
<dbReference type="GO" id="GO:0017057">
    <property type="term" value="F:6-phosphogluconolactonase activity"/>
    <property type="evidence" value="ECO:0007669"/>
    <property type="project" value="TreeGrafter"/>
</dbReference>
<dbReference type="PANTHER" id="PTHR30344">
    <property type="entry name" value="6-PHOSPHOGLUCONOLACTONASE-RELATED"/>
    <property type="match status" value="1"/>
</dbReference>
<organism evidence="3 4">
    <name type="scientific">Exophiala spinifera</name>
    <dbReference type="NCBI Taxonomy" id="91928"/>
    <lineage>
        <taxon>Eukaryota</taxon>
        <taxon>Fungi</taxon>
        <taxon>Dikarya</taxon>
        <taxon>Ascomycota</taxon>
        <taxon>Pezizomycotina</taxon>
        <taxon>Eurotiomycetes</taxon>
        <taxon>Chaetothyriomycetidae</taxon>
        <taxon>Chaetothyriales</taxon>
        <taxon>Herpotrichiellaceae</taxon>
        <taxon>Exophiala</taxon>
    </lineage>
</organism>
<dbReference type="STRING" id="91928.A0A0D2AZ12"/>
<evidence type="ECO:0000313" key="3">
    <source>
        <dbReference type="EMBL" id="KIW11705.1"/>
    </source>
</evidence>
<dbReference type="VEuPathDB" id="FungiDB:PV08_11007"/>
<feature type="region of interest" description="Disordered" evidence="2">
    <location>
        <begin position="325"/>
        <end position="383"/>
    </location>
</feature>
<gene>
    <name evidence="3" type="ORF">PV08_11007</name>
</gene>
<dbReference type="InterPro" id="IPR019405">
    <property type="entry name" value="Lactonase_7-beta_prop"/>
</dbReference>
<keyword evidence="4" id="KW-1185">Reference proteome</keyword>
<feature type="compositionally biased region" description="Low complexity" evidence="2">
    <location>
        <begin position="342"/>
        <end position="367"/>
    </location>
</feature>
<dbReference type="OrthoDB" id="1715191at2759"/>
<dbReference type="SUPFAM" id="SSF75011">
    <property type="entry name" value="3-carboxy-cis,cis-mucoante lactonizing enzyme"/>
    <property type="match status" value="1"/>
</dbReference>
<dbReference type="Gene3D" id="2.130.10.10">
    <property type="entry name" value="YVTN repeat-like/Quinoprotein amine dehydrogenase"/>
    <property type="match status" value="1"/>
</dbReference>
<dbReference type="Proteomes" id="UP000053328">
    <property type="component" value="Unassembled WGS sequence"/>
</dbReference>
<dbReference type="RefSeq" id="XP_016231921.1">
    <property type="nucleotide sequence ID" value="XM_016385319.1"/>
</dbReference>
<proteinExistence type="inferred from homology"/>
<dbReference type="Pfam" id="PF10282">
    <property type="entry name" value="Lactonase"/>
    <property type="match status" value="1"/>
</dbReference>
<dbReference type="HOGENOM" id="CLU_052062_0_0_1"/>
<reference evidence="3 4" key="1">
    <citation type="submission" date="2015-01" db="EMBL/GenBank/DDBJ databases">
        <title>The Genome Sequence of Exophiala spinifera CBS89968.</title>
        <authorList>
            <consortium name="The Broad Institute Genomics Platform"/>
            <person name="Cuomo C."/>
            <person name="de Hoog S."/>
            <person name="Gorbushina A."/>
            <person name="Stielow B."/>
            <person name="Teixiera M."/>
            <person name="Abouelleil A."/>
            <person name="Chapman S.B."/>
            <person name="Priest M."/>
            <person name="Young S.K."/>
            <person name="Wortman J."/>
            <person name="Nusbaum C."/>
            <person name="Birren B."/>
        </authorList>
    </citation>
    <scope>NUCLEOTIDE SEQUENCE [LARGE SCALE GENOMIC DNA]</scope>
    <source>
        <strain evidence="3 4">CBS 89968</strain>
    </source>
</reference>
<sequence length="482" mass="51391">MSQPQSFDFLVGTFNTPQLYTLRFTPASESPSSSSSGTLKIVQRSFAIGSHSWLHLTPPRPDGTTRTLYATAWTEPPTVVAYAVHSPTQISLLGTARTQSRSGYVCASDVAVYSAGGATGEVFVIDRETGGFLQSADTAAATTHSTTPAPPLQTISFLDASSQRDDGSVMDFGGLRHGAHSADLSPDQRALYVADIGRNCIWTFSLSPLDGRTTLGEKHISPRPNDGPRHVWPHPSGRYVYCLQEHTSMVDVFSTSDDGVTLKHEQGVRIIPAGEDEGEFWADEVRTSLSHGSSPRYLYASTRGLENGKKGYVAVYKLTEEGRIDEDNNSCSESTNNHHRVSSSSTTNGGTTTAAATTTTTSHTNGNVNDTANGNSDAHRNTNVAASTNGASVNFHLDANANTKASNDPYAGLQCMYQTATSGGWANAIQPGPTVDGIEYLALTDSEEGFVFVLSWDGSEIREVARTKLDEGAGAATAVWCC</sequence>
<dbReference type="AlphaFoldDB" id="A0A0D2AZ12"/>
<evidence type="ECO:0000313" key="4">
    <source>
        <dbReference type="Proteomes" id="UP000053328"/>
    </source>
</evidence>
<protein>
    <recommendedName>
        <fullName evidence="5">Muconate cycloisomerase 1</fullName>
    </recommendedName>
</protein>
<evidence type="ECO:0000256" key="1">
    <source>
        <dbReference type="ARBA" id="ARBA00005564"/>
    </source>
</evidence>
<evidence type="ECO:0008006" key="5">
    <source>
        <dbReference type="Google" id="ProtNLM"/>
    </source>
</evidence>
<accession>A0A0D2AZ12</accession>
<dbReference type="EMBL" id="KN847499">
    <property type="protein sequence ID" value="KIW11705.1"/>
    <property type="molecule type" value="Genomic_DNA"/>
</dbReference>
<dbReference type="PANTHER" id="PTHR30344:SF4">
    <property type="entry name" value="CYCLASE, PUTATIVE (AFU_ORTHOLOGUE AFUA_6G11580)-RELATED"/>
    <property type="match status" value="1"/>
</dbReference>
<name>A0A0D2AZ12_9EURO</name>
<dbReference type="InterPro" id="IPR050282">
    <property type="entry name" value="Cycloisomerase_2"/>
</dbReference>
<comment type="similarity">
    <text evidence="1">Belongs to the cycloisomerase 2 family.</text>
</comment>